<evidence type="ECO:0000259" key="1">
    <source>
        <dbReference type="Pfam" id="PF01872"/>
    </source>
</evidence>
<organism evidence="2 3">
    <name type="scientific">Leucobacter alluvii</name>
    <dbReference type="NCBI Taxonomy" id="340321"/>
    <lineage>
        <taxon>Bacteria</taxon>
        <taxon>Bacillati</taxon>
        <taxon>Actinomycetota</taxon>
        <taxon>Actinomycetes</taxon>
        <taxon>Micrococcales</taxon>
        <taxon>Microbacteriaceae</taxon>
        <taxon>Leucobacter</taxon>
    </lineage>
</organism>
<dbReference type="PANTHER" id="PTHR38011:SF11">
    <property type="entry name" value="2,5-DIAMINO-6-RIBOSYLAMINO-4(3H)-PYRIMIDINONE 5'-PHOSPHATE REDUCTASE"/>
    <property type="match status" value="1"/>
</dbReference>
<sequence>MTRTIYYTATTLDGYLADPDDSLDWLLRQPQEAGGAGDYDSFIRGIGALVMGATTYEWLLEHEQGVWSYELPAFVLTHRDLPSPRSTTNGGPADVRFRQGGIAELGQEMRDAAGANDLWVVGGGDLAGQFADLGQLDEIVTSIAPVVLGAGRPLLPRRLDLELMQVERNGAFIVARHRVLGSLAEDQERSSSSSAQRAAEV</sequence>
<dbReference type="InterPro" id="IPR050765">
    <property type="entry name" value="Riboflavin_Biosynth_HTPR"/>
</dbReference>
<dbReference type="Gene3D" id="3.40.430.10">
    <property type="entry name" value="Dihydrofolate Reductase, subunit A"/>
    <property type="match status" value="1"/>
</dbReference>
<evidence type="ECO:0000313" key="2">
    <source>
        <dbReference type="EMBL" id="GAA2187453.1"/>
    </source>
</evidence>
<protein>
    <submittedName>
        <fullName evidence="2">Dihydrofolate reductase family protein</fullName>
    </submittedName>
</protein>
<name>A0ABP5MVY6_9MICO</name>
<dbReference type="SUPFAM" id="SSF53597">
    <property type="entry name" value="Dihydrofolate reductase-like"/>
    <property type="match status" value="1"/>
</dbReference>
<comment type="caution">
    <text evidence="2">The sequence shown here is derived from an EMBL/GenBank/DDBJ whole genome shotgun (WGS) entry which is preliminary data.</text>
</comment>
<reference evidence="3" key="1">
    <citation type="journal article" date="2019" name="Int. J. Syst. Evol. Microbiol.">
        <title>The Global Catalogue of Microorganisms (GCM) 10K type strain sequencing project: providing services to taxonomists for standard genome sequencing and annotation.</title>
        <authorList>
            <consortium name="The Broad Institute Genomics Platform"/>
            <consortium name="The Broad Institute Genome Sequencing Center for Infectious Disease"/>
            <person name="Wu L."/>
            <person name="Ma J."/>
        </authorList>
    </citation>
    <scope>NUCLEOTIDE SEQUENCE [LARGE SCALE GENOMIC DNA]</scope>
    <source>
        <strain evidence="3">JCM 14919</strain>
    </source>
</reference>
<dbReference type="InterPro" id="IPR024072">
    <property type="entry name" value="DHFR-like_dom_sf"/>
</dbReference>
<feature type="domain" description="Bacterial bifunctional deaminase-reductase C-terminal" evidence="1">
    <location>
        <begin position="6"/>
        <end position="168"/>
    </location>
</feature>
<dbReference type="EMBL" id="BAAAOP010000005">
    <property type="protein sequence ID" value="GAA2187453.1"/>
    <property type="molecule type" value="Genomic_DNA"/>
</dbReference>
<dbReference type="RefSeq" id="WP_346057757.1">
    <property type="nucleotide sequence ID" value="NZ_BAAAOP010000005.1"/>
</dbReference>
<dbReference type="Pfam" id="PF01872">
    <property type="entry name" value="RibD_C"/>
    <property type="match status" value="1"/>
</dbReference>
<dbReference type="Proteomes" id="UP001501084">
    <property type="component" value="Unassembled WGS sequence"/>
</dbReference>
<evidence type="ECO:0000313" key="3">
    <source>
        <dbReference type="Proteomes" id="UP001501084"/>
    </source>
</evidence>
<gene>
    <name evidence="2" type="ORF">GCM10009786_12460</name>
</gene>
<proteinExistence type="predicted"/>
<accession>A0ABP5MVY6</accession>
<dbReference type="InterPro" id="IPR002734">
    <property type="entry name" value="RibDG_C"/>
</dbReference>
<dbReference type="PANTHER" id="PTHR38011">
    <property type="entry name" value="DIHYDROFOLATE REDUCTASE FAMILY PROTEIN (AFU_ORTHOLOGUE AFUA_8G06820)"/>
    <property type="match status" value="1"/>
</dbReference>
<keyword evidence="3" id="KW-1185">Reference proteome</keyword>